<proteinExistence type="predicted"/>
<dbReference type="EMBL" id="JBFOLJ010000004">
    <property type="protein sequence ID" value="KAL2544088.1"/>
    <property type="molecule type" value="Genomic_DNA"/>
</dbReference>
<accession>A0ABD1W5A0</accession>
<name>A0ABD1W5A0_9LAMI</name>
<dbReference type="AlphaFoldDB" id="A0ABD1W5A0"/>
<protein>
    <submittedName>
        <fullName evidence="2">Uncharacterized protein</fullName>
    </submittedName>
</protein>
<evidence type="ECO:0000313" key="3">
    <source>
        <dbReference type="Proteomes" id="UP001604277"/>
    </source>
</evidence>
<organism evidence="2 3">
    <name type="scientific">Forsythia ovata</name>
    <dbReference type="NCBI Taxonomy" id="205694"/>
    <lineage>
        <taxon>Eukaryota</taxon>
        <taxon>Viridiplantae</taxon>
        <taxon>Streptophyta</taxon>
        <taxon>Embryophyta</taxon>
        <taxon>Tracheophyta</taxon>
        <taxon>Spermatophyta</taxon>
        <taxon>Magnoliopsida</taxon>
        <taxon>eudicotyledons</taxon>
        <taxon>Gunneridae</taxon>
        <taxon>Pentapetalae</taxon>
        <taxon>asterids</taxon>
        <taxon>lamiids</taxon>
        <taxon>Lamiales</taxon>
        <taxon>Oleaceae</taxon>
        <taxon>Forsythieae</taxon>
        <taxon>Forsythia</taxon>
    </lineage>
</organism>
<evidence type="ECO:0000256" key="1">
    <source>
        <dbReference type="SAM" id="MobiDB-lite"/>
    </source>
</evidence>
<reference evidence="3" key="1">
    <citation type="submission" date="2024-07" db="EMBL/GenBank/DDBJ databases">
        <title>Two chromosome-level genome assemblies of Korean endemic species Abeliophyllum distichum and Forsythia ovata (Oleaceae).</title>
        <authorList>
            <person name="Jang H."/>
        </authorList>
    </citation>
    <scope>NUCLEOTIDE SEQUENCE [LARGE SCALE GENOMIC DNA]</scope>
</reference>
<gene>
    <name evidence="2" type="ORF">Fot_13321</name>
</gene>
<comment type="caution">
    <text evidence="2">The sequence shown here is derived from an EMBL/GenBank/DDBJ whole genome shotgun (WGS) entry which is preliminary data.</text>
</comment>
<sequence length="109" mass="12388">MIVLRQLKREEARKPKVDNVRFSNRRHRLGEDVVLRNLTGNGVDIENVLFSFRISDSGYSSPESLKRRSHLDRSREKDPRIVEEAASALASTMIGSLNLQTRLKLLATG</sequence>
<keyword evidence="3" id="KW-1185">Reference proteome</keyword>
<dbReference type="Proteomes" id="UP001604277">
    <property type="component" value="Unassembled WGS sequence"/>
</dbReference>
<evidence type="ECO:0000313" key="2">
    <source>
        <dbReference type="EMBL" id="KAL2544088.1"/>
    </source>
</evidence>
<feature type="region of interest" description="Disordered" evidence="1">
    <location>
        <begin position="57"/>
        <end position="78"/>
    </location>
</feature>